<keyword evidence="3" id="KW-0949">S-adenosyl-L-methionine</keyword>
<evidence type="ECO:0000313" key="6">
    <source>
        <dbReference type="Proteomes" id="UP001210925"/>
    </source>
</evidence>
<dbReference type="SUPFAM" id="SSF53335">
    <property type="entry name" value="S-adenosyl-L-methionine-dependent methyltransferases"/>
    <property type="match status" value="1"/>
</dbReference>
<dbReference type="GO" id="GO:0005634">
    <property type="term" value="C:nucleus"/>
    <property type="evidence" value="ECO:0007669"/>
    <property type="project" value="TreeGrafter"/>
</dbReference>
<sequence>MDIIKETQDLVDFLFDCNKRDYNQVRDALTWLKELTNIHFNAKNKSYMVTNTDEENDQVIDSFSPKGLSLLQKHATPWLVSLMNKPPEGCNESEFMDEIANIMAQLCGRIATGETVSRFEFKNAGVIDLKETSFTEAEIGFQTWGGGILLAKYIDEGKIDVKDQDILELGSGTGLAGLVCGRVGAKYTVMSDYHPVVISNAVKNIESNGLTEKVCCLPLDWRWHLEGNDQEDPIFRNTEWKTIIAADCIFDMMHSELVPKVSKHYLSKDPGARFHVLLPHRIKFRKEIQQFQENMISEGWILEYDEWIEKHTLTFRYYIYKL</sequence>
<keyword evidence="1" id="KW-0489">Methyltransferase</keyword>
<dbReference type="EMBL" id="JADGKB010000123">
    <property type="protein sequence ID" value="KAJ3252996.1"/>
    <property type="molecule type" value="Genomic_DNA"/>
</dbReference>
<evidence type="ECO:0000256" key="1">
    <source>
        <dbReference type="ARBA" id="ARBA00022603"/>
    </source>
</evidence>
<dbReference type="Pfam" id="PF10294">
    <property type="entry name" value="Methyltransf_16"/>
    <property type="match status" value="1"/>
</dbReference>
<dbReference type="InterPro" id="IPR029063">
    <property type="entry name" value="SAM-dependent_MTases_sf"/>
</dbReference>
<comment type="caution">
    <text evidence="5">The sequence shown here is derived from an EMBL/GenBank/DDBJ whole genome shotgun (WGS) entry which is preliminary data.</text>
</comment>
<dbReference type="Gene3D" id="3.40.50.150">
    <property type="entry name" value="Vaccinia Virus protein VP39"/>
    <property type="match status" value="1"/>
</dbReference>
<accession>A0AAD5UB80</accession>
<proteinExistence type="inferred from homology"/>
<evidence type="ECO:0000313" key="5">
    <source>
        <dbReference type="EMBL" id="KAJ3252996.1"/>
    </source>
</evidence>
<dbReference type="Proteomes" id="UP001210925">
    <property type="component" value="Unassembled WGS sequence"/>
</dbReference>
<dbReference type="InterPro" id="IPR019410">
    <property type="entry name" value="Methyltransf_16"/>
</dbReference>
<organism evidence="5 6">
    <name type="scientific">Boothiomyces macroporosus</name>
    <dbReference type="NCBI Taxonomy" id="261099"/>
    <lineage>
        <taxon>Eukaryota</taxon>
        <taxon>Fungi</taxon>
        <taxon>Fungi incertae sedis</taxon>
        <taxon>Chytridiomycota</taxon>
        <taxon>Chytridiomycota incertae sedis</taxon>
        <taxon>Chytridiomycetes</taxon>
        <taxon>Rhizophydiales</taxon>
        <taxon>Terramycetaceae</taxon>
        <taxon>Boothiomyces</taxon>
    </lineage>
</organism>
<dbReference type="GO" id="GO:0008168">
    <property type="term" value="F:methyltransferase activity"/>
    <property type="evidence" value="ECO:0007669"/>
    <property type="project" value="UniProtKB-KW"/>
</dbReference>
<gene>
    <name evidence="5" type="ORF">HK103_001049</name>
</gene>
<reference evidence="5" key="1">
    <citation type="submission" date="2020-05" db="EMBL/GenBank/DDBJ databases">
        <title>Phylogenomic resolution of chytrid fungi.</title>
        <authorList>
            <person name="Stajich J.E."/>
            <person name="Amses K."/>
            <person name="Simmons R."/>
            <person name="Seto K."/>
            <person name="Myers J."/>
            <person name="Bonds A."/>
            <person name="Quandt C.A."/>
            <person name="Barry K."/>
            <person name="Liu P."/>
            <person name="Grigoriev I."/>
            <person name="Longcore J.E."/>
            <person name="James T.Y."/>
        </authorList>
    </citation>
    <scope>NUCLEOTIDE SEQUENCE</scope>
    <source>
        <strain evidence="5">PLAUS21</strain>
    </source>
</reference>
<dbReference type="PANTHER" id="PTHR14614:SF164">
    <property type="entry name" value="HISTONE-ARGININE METHYLTRANSFERASE METTL23"/>
    <property type="match status" value="1"/>
</dbReference>
<keyword evidence="6" id="KW-1185">Reference proteome</keyword>
<name>A0AAD5UB80_9FUNG</name>
<comment type="similarity">
    <text evidence="4">Belongs to the methyltransferase superfamily. METTL23 family.</text>
</comment>
<protein>
    <submittedName>
        <fullName evidence="5">Uncharacterized protein</fullName>
    </submittedName>
</protein>
<dbReference type="PANTHER" id="PTHR14614">
    <property type="entry name" value="HEPATOCELLULAR CARCINOMA-ASSOCIATED ANTIGEN"/>
    <property type="match status" value="1"/>
</dbReference>
<evidence type="ECO:0000256" key="2">
    <source>
        <dbReference type="ARBA" id="ARBA00022679"/>
    </source>
</evidence>
<evidence type="ECO:0000256" key="3">
    <source>
        <dbReference type="ARBA" id="ARBA00022691"/>
    </source>
</evidence>
<dbReference type="GO" id="GO:0032259">
    <property type="term" value="P:methylation"/>
    <property type="evidence" value="ECO:0007669"/>
    <property type="project" value="UniProtKB-KW"/>
</dbReference>
<dbReference type="AlphaFoldDB" id="A0AAD5UB80"/>
<evidence type="ECO:0000256" key="4">
    <source>
        <dbReference type="ARBA" id="ARBA00043988"/>
    </source>
</evidence>
<dbReference type="GO" id="GO:0005737">
    <property type="term" value="C:cytoplasm"/>
    <property type="evidence" value="ECO:0007669"/>
    <property type="project" value="TreeGrafter"/>
</dbReference>
<keyword evidence="2" id="KW-0808">Transferase</keyword>